<organism evidence="1 2">
    <name type="scientific">Ignelater luminosus</name>
    <name type="common">Cucubano</name>
    <name type="synonym">Pyrophorus luminosus</name>
    <dbReference type="NCBI Taxonomy" id="2038154"/>
    <lineage>
        <taxon>Eukaryota</taxon>
        <taxon>Metazoa</taxon>
        <taxon>Ecdysozoa</taxon>
        <taxon>Arthropoda</taxon>
        <taxon>Hexapoda</taxon>
        <taxon>Insecta</taxon>
        <taxon>Pterygota</taxon>
        <taxon>Neoptera</taxon>
        <taxon>Endopterygota</taxon>
        <taxon>Coleoptera</taxon>
        <taxon>Polyphaga</taxon>
        <taxon>Elateriformia</taxon>
        <taxon>Elateroidea</taxon>
        <taxon>Elateridae</taxon>
        <taxon>Agrypninae</taxon>
        <taxon>Pyrophorini</taxon>
        <taxon>Ignelater</taxon>
    </lineage>
</organism>
<comment type="caution">
    <text evidence="1">The sequence shown here is derived from an EMBL/GenBank/DDBJ whole genome shotgun (WGS) entry which is preliminary data.</text>
</comment>
<proteinExistence type="predicted"/>
<keyword evidence="2" id="KW-1185">Reference proteome</keyword>
<dbReference type="Proteomes" id="UP000801492">
    <property type="component" value="Unassembled WGS sequence"/>
</dbReference>
<reference evidence="1" key="1">
    <citation type="submission" date="2019-08" db="EMBL/GenBank/DDBJ databases">
        <title>The genome of the North American firefly Photinus pyralis.</title>
        <authorList>
            <consortium name="Photinus pyralis genome working group"/>
            <person name="Fallon T.R."/>
            <person name="Sander Lower S.E."/>
            <person name="Weng J.-K."/>
        </authorList>
    </citation>
    <scope>NUCLEOTIDE SEQUENCE</scope>
    <source>
        <strain evidence="1">TRF0915ILg1</strain>
        <tissue evidence="1">Whole body</tissue>
    </source>
</reference>
<sequence>MWQRILNMERPNANSYQDKVTLKRHKTAERMDINLITEVGLGEFQDFIESKRTIDEGTNEVDREAIRRMGNQEILNALNELDFEIYSKKLKTILKLIKQDDIDITNKRIMEKQEYFPTKRKRC</sequence>
<name>A0A8K0CUH4_IGNLU</name>
<dbReference type="AlphaFoldDB" id="A0A8K0CUH4"/>
<gene>
    <name evidence="1" type="ORF">ILUMI_15230</name>
</gene>
<evidence type="ECO:0000313" key="1">
    <source>
        <dbReference type="EMBL" id="KAF2890943.1"/>
    </source>
</evidence>
<evidence type="ECO:0000313" key="2">
    <source>
        <dbReference type="Proteomes" id="UP000801492"/>
    </source>
</evidence>
<accession>A0A8K0CUH4</accession>
<protein>
    <submittedName>
        <fullName evidence="1">Uncharacterized protein</fullName>
    </submittedName>
</protein>
<dbReference type="EMBL" id="VTPC01043492">
    <property type="protein sequence ID" value="KAF2890943.1"/>
    <property type="molecule type" value="Genomic_DNA"/>
</dbReference>